<organism evidence="4">
    <name type="scientific">freshwater metagenome</name>
    <dbReference type="NCBI Taxonomy" id="449393"/>
    <lineage>
        <taxon>unclassified sequences</taxon>
        <taxon>metagenomes</taxon>
        <taxon>ecological metagenomes</taxon>
    </lineage>
</organism>
<dbReference type="AlphaFoldDB" id="A0A6J6X958"/>
<dbReference type="PANTHER" id="PTHR11699">
    <property type="entry name" value="ALDEHYDE DEHYDROGENASE-RELATED"/>
    <property type="match status" value="1"/>
</dbReference>
<dbReference type="SUPFAM" id="SSF53720">
    <property type="entry name" value="ALDH-like"/>
    <property type="match status" value="1"/>
</dbReference>
<comment type="similarity">
    <text evidence="1">Belongs to the aldehyde dehydrogenase family.</text>
</comment>
<dbReference type="EMBL" id="CAFAAI010000076">
    <property type="protein sequence ID" value="CAB4792939.1"/>
    <property type="molecule type" value="Genomic_DNA"/>
</dbReference>
<evidence type="ECO:0000259" key="3">
    <source>
        <dbReference type="Pfam" id="PF00171"/>
    </source>
</evidence>
<reference evidence="4" key="1">
    <citation type="submission" date="2020-05" db="EMBL/GenBank/DDBJ databases">
        <authorList>
            <person name="Chiriac C."/>
            <person name="Salcher M."/>
            <person name="Ghai R."/>
            <person name="Kavagutti S V."/>
        </authorList>
    </citation>
    <scope>NUCLEOTIDE SEQUENCE</scope>
</reference>
<sequence length="498" mass="53252">MADLINLAEWQRRASIVTPRAQCFIDGKFVDAASGKTFDDISPRDGHLIAKVAEGDVEDINRAVAAARRSFEAGVWSRMAPFERKKVMLRFVDLIREHTLELALLETLDVGKPISDSINVDIASCANNLQWFAECIDKTYGELAPVPYESLAMISREPMGVVGAVVPWNYPAIITSWKIGAGLAAGNSMVLKPAEQSPLSALLLAELASQAGLPDGVLNVVPGFGPTAGAALGLHMDVDKLAFTGSGEVGRYFMRYAAESNAKSVSLELGGKSPQVVLADVGDLEAAASAVAWGVFYNAGQTCHAGTRLIVDHRIQDDLLDAVCEVAKTLWPSDPYDPAGTMGTLVDESQTQRVMGYIEAGRNEGAEVRIGGERLNVTDGGCYIAPTVFSGVNNSMTIAREEIFGPVLVSIPVDGVDEAVRVANDSPFGLAASIWSRDISTAHKAAKALRAGTVWINTFDMGSITTPFGGFKQSGTGRDRSMHSLDGYTHLKTTWLQM</sequence>
<dbReference type="PROSITE" id="PS00687">
    <property type="entry name" value="ALDEHYDE_DEHYDR_GLU"/>
    <property type="match status" value="1"/>
</dbReference>
<proteinExistence type="inferred from homology"/>
<protein>
    <submittedName>
        <fullName evidence="4">Unannotated protein</fullName>
    </submittedName>
</protein>
<dbReference type="Pfam" id="PF00171">
    <property type="entry name" value="Aldedh"/>
    <property type="match status" value="1"/>
</dbReference>
<dbReference type="InterPro" id="IPR015590">
    <property type="entry name" value="Aldehyde_DH_dom"/>
</dbReference>
<dbReference type="Gene3D" id="3.40.309.10">
    <property type="entry name" value="Aldehyde Dehydrogenase, Chain A, domain 2"/>
    <property type="match status" value="1"/>
</dbReference>
<dbReference type="Gene3D" id="3.40.605.10">
    <property type="entry name" value="Aldehyde Dehydrogenase, Chain A, domain 1"/>
    <property type="match status" value="1"/>
</dbReference>
<dbReference type="InterPro" id="IPR029510">
    <property type="entry name" value="Ald_DH_CS_GLU"/>
</dbReference>
<dbReference type="InterPro" id="IPR016161">
    <property type="entry name" value="Ald_DH/histidinol_DH"/>
</dbReference>
<dbReference type="FunFam" id="3.40.605.10:FF:000026">
    <property type="entry name" value="Aldehyde dehydrogenase, putative"/>
    <property type="match status" value="1"/>
</dbReference>
<evidence type="ECO:0000313" key="4">
    <source>
        <dbReference type="EMBL" id="CAB4792939.1"/>
    </source>
</evidence>
<accession>A0A6J6X958</accession>
<dbReference type="CDD" id="cd07112">
    <property type="entry name" value="ALDH_GABALDH-PuuC"/>
    <property type="match status" value="1"/>
</dbReference>
<dbReference type="FunFam" id="3.40.309.10:FF:000012">
    <property type="entry name" value="Betaine aldehyde dehydrogenase"/>
    <property type="match status" value="1"/>
</dbReference>
<dbReference type="FunFam" id="3.40.605.10:FF:000001">
    <property type="entry name" value="Aldehyde dehydrogenase 1"/>
    <property type="match status" value="1"/>
</dbReference>
<feature type="domain" description="Aldehyde dehydrogenase" evidence="3">
    <location>
        <begin position="29"/>
        <end position="493"/>
    </location>
</feature>
<dbReference type="InterPro" id="IPR016162">
    <property type="entry name" value="Ald_DH_N"/>
</dbReference>
<dbReference type="GO" id="GO:0016620">
    <property type="term" value="F:oxidoreductase activity, acting on the aldehyde or oxo group of donors, NAD or NADP as acceptor"/>
    <property type="evidence" value="ECO:0007669"/>
    <property type="project" value="InterPro"/>
</dbReference>
<evidence type="ECO:0000256" key="2">
    <source>
        <dbReference type="ARBA" id="ARBA00023002"/>
    </source>
</evidence>
<evidence type="ECO:0000256" key="1">
    <source>
        <dbReference type="ARBA" id="ARBA00009986"/>
    </source>
</evidence>
<dbReference type="InterPro" id="IPR016163">
    <property type="entry name" value="Ald_DH_C"/>
</dbReference>
<keyword evidence="2" id="KW-0560">Oxidoreductase</keyword>
<name>A0A6J6X958_9ZZZZ</name>
<gene>
    <name evidence="4" type="ORF">UFOPK2992_00567</name>
</gene>